<feature type="non-terminal residue" evidence="1">
    <location>
        <position position="64"/>
    </location>
</feature>
<accession>A0A1M6K6L8</accession>
<name>A0A1M6K6L8_9FIRM</name>
<protein>
    <recommendedName>
        <fullName evidence="3">Transposase</fullName>
    </recommendedName>
</protein>
<dbReference type="AlphaFoldDB" id="A0A1M6K6L8"/>
<dbReference type="EMBL" id="FRAE01000006">
    <property type="protein sequence ID" value="SHJ54473.1"/>
    <property type="molecule type" value="Genomic_DNA"/>
</dbReference>
<evidence type="ECO:0008006" key="3">
    <source>
        <dbReference type="Google" id="ProtNLM"/>
    </source>
</evidence>
<gene>
    <name evidence="1" type="ORF">SAMN02744037_00304</name>
</gene>
<evidence type="ECO:0000313" key="1">
    <source>
        <dbReference type="EMBL" id="SHJ54473.1"/>
    </source>
</evidence>
<organism evidence="1 2">
    <name type="scientific">Tepidibacter formicigenes DSM 15518</name>
    <dbReference type="NCBI Taxonomy" id="1123349"/>
    <lineage>
        <taxon>Bacteria</taxon>
        <taxon>Bacillati</taxon>
        <taxon>Bacillota</taxon>
        <taxon>Clostridia</taxon>
        <taxon>Peptostreptococcales</taxon>
        <taxon>Peptostreptococcaceae</taxon>
        <taxon>Tepidibacter</taxon>
    </lineage>
</organism>
<sequence>MNYTQNKKISQITESTLIIGIDIAKYAHVARAQDFRGIELEKYIEVSNSIEGFRKLTEWVNLIC</sequence>
<proteinExistence type="predicted"/>
<reference evidence="2" key="1">
    <citation type="submission" date="2016-11" db="EMBL/GenBank/DDBJ databases">
        <authorList>
            <person name="Varghese N."/>
            <person name="Submissions S."/>
        </authorList>
    </citation>
    <scope>NUCLEOTIDE SEQUENCE [LARGE SCALE GENOMIC DNA]</scope>
    <source>
        <strain evidence="2">DSM 15518</strain>
    </source>
</reference>
<evidence type="ECO:0000313" key="2">
    <source>
        <dbReference type="Proteomes" id="UP000242497"/>
    </source>
</evidence>
<keyword evidence="2" id="KW-1185">Reference proteome</keyword>
<dbReference type="Proteomes" id="UP000242497">
    <property type="component" value="Unassembled WGS sequence"/>
</dbReference>